<dbReference type="EC" id="3.4.14.10" evidence="3"/>
<feature type="domain" description="Tripeptidyl peptidase II second Ig-like" evidence="11">
    <location>
        <begin position="807"/>
        <end position="991"/>
    </location>
</feature>
<dbReference type="GO" id="GO:0008240">
    <property type="term" value="F:tripeptidyl-peptidase activity"/>
    <property type="evidence" value="ECO:0007669"/>
    <property type="project" value="UniProtKB-EC"/>
</dbReference>
<feature type="domain" description="Tripeptidyl-peptidase II first Ig-like" evidence="12">
    <location>
        <begin position="558"/>
        <end position="663"/>
    </location>
</feature>
<dbReference type="InterPro" id="IPR050131">
    <property type="entry name" value="Peptidase_S8_subtilisin-like"/>
</dbReference>
<dbReference type="GO" id="GO:0006508">
    <property type="term" value="P:proteolysis"/>
    <property type="evidence" value="ECO:0007669"/>
    <property type="project" value="UniProtKB-KW"/>
</dbReference>
<evidence type="ECO:0000313" key="15">
    <source>
        <dbReference type="Proteomes" id="UP001214415"/>
    </source>
</evidence>
<dbReference type="AlphaFoldDB" id="A0AAF0ECI7"/>
<dbReference type="InterPro" id="IPR000209">
    <property type="entry name" value="Peptidase_S8/S53_dom"/>
</dbReference>
<keyword evidence="5 8" id="KW-0645">Protease</keyword>
<dbReference type="EMBL" id="CP119902">
    <property type="protein sequence ID" value="WFD23085.1"/>
    <property type="molecule type" value="Genomic_DNA"/>
</dbReference>
<dbReference type="InterPro" id="IPR036852">
    <property type="entry name" value="Peptidase_S8/S53_dom_sf"/>
</dbReference>
<feature type="domain" description="Peptidase S8/S53" evidence="10">
    <location>
        <begin position="35"/>
        <end position="493"/>
    </location>
</feature>
<dbReference type="Gene3D" id="1.25.40.710">
    <property type="match status" value="1"/>
</dbReference>
<evidence type="ECO:0000259" key="12">
    <source>
        <dbReference type="Pfam" id="PF21223"/>
    </source>
</evidence>
<dbReference type="PROSITE" id="PS00137">
    <property type="entry name" value="SUBTILASE_HIS"/>
    <property type="match status" value="1"/>
</dbReference>
<dbReference type="Proteomes" id="UP001214415">
    <property type="component" value="Chromosome 3"/>
</dbReference>
<dbReference type="Pfam" id="PF00082">
    <property type="entry name" value="Peptidase_S8"/>
    <property type="match status" value="1"/>
</dbReference>
<dbReference type="InterPro" id="IPR023828">
    <property type="entry name" value="Peptidase_S8_Ser-AS"/>
</dbReference>
<comment type="catalytic activity">
    <reaction evidence="1">
        <text>Release of an N-terminal tripeptide from a polypeptide.</text>
        <dbReference type="EC" id="3.4.14.10"/>
    </reaction>
</comment>
<accession>A0AAF0ECI7</accession>
<feature type="coiled-coil region" evidence="9">
    <location>
        <begin position="1110"/>
        <end position="1137"/>
    </location>
</feature>
<dbReference type="Pfam" id="PF21316">
    <property type="entry name" value="TPPII_GBD"/>
    <property type="match status" value="1"/>
</dbReference>
<feature type="active site" description="Charge relay system" evidence="8">
    <location>
        <position position="44"/>
    </location>
</feature>
<evidence type="ECO:0000256" key="3">
    <source>
        <dbReference type="ARBA" id="ARBA00012462"/>
    </source>
</evidence>
<dbReference type="GO" id="GO:0004252">
    <property type="term" value="F:serine-type endopeptidase activity"/>
    <property type="evidence" value="ECO:0007669"/>
    <property type="project" value="UniProtKB-UniRule"/>
</dbReference>
<evidence type="ECO:0000256" key="9">
    <source>
        <dbReference type="SAM" id="Coils"/>
    </source>
</evidence>
<keyword evidence="7 8" id="KW-0720">Serine protease</keyword>
<dbReference type="InterPro" id="IPR015500">
    <property type="entry name" value="Peptidase_S8_subtilisin-rel"/>
</dbReference>
<proteinExistence type="inferred from homology"/>
<protein>
    <recommendedName>
        <fullName evidence="3">tripeptidyl-peptidase II</fullName>
        <ecNumber evidence="3">3.4.14.10</ecNumber>
    </recommendedName>
</protein>
<reference evidence="14" key="1">
    <citation type="submission" date="2023-03" db="EMBL/GenBank/DDBJ databases">
        <title>Mating type loci evolution in Malassezia.</title>
        <authorList>
            <person name="Coelho M.A."/>
        </authorList>
    </citation>
    <scope>NUCLEOTIDE SEQUENCE</scope>
    <source>
        <strain evidence="14">CBS 12830</strain>
    </source>
</reference>
<name>A0AAF0ECI7_9BASI</name>
<organism evidence="14 15">
    <name type="scientific">Malassezia equina</name>
    <dbReference type="NCBI Taxonomy" id="1381935"/>
    <lineage>
        <taxon>Eukaryota</taxon>
        <taxon>Fungi</taxon>
        <taxon>Dikarya</taxon>
        <taxon>Basidiomycota</taxon>
        <taxon>Ustilaginomycotina</taxon>
        <taxon>Malasseziomycetes</taxon>
        <taxon>Malasseziales</taxon>
        <taxon>Malasseziaceae</taxon>
        <taxon>Malassezia</taxon>
    </lineage>
</organism>
<dbReference type="GO" id="GO:0005829">
    <property type="term" value="C:cytosol"/>
    <property type="evidence" value="ECO:0007669"/>
    <property type="project" value="TreeGrafter"/>
</dbReference>
<dbReference type="PANTHER" id="PTHR43806">
    <property type="entry name" value="PEPTIDASE S8"/>
    <property type="match status" value="1"/>
</dbReference>
<evidence type="ECO:0000256" key="6">
    <source>
        <dbReference type="ARBA" id="ARBA00022801"/>
    </source>
</evidence>
<feature type="active site" description="Charge relay system" evidence="8">
    <location>
        <position position="287"/>
    </location>
</feature>
<dbReference type="PANTHER" id="PTHR43806:SF14">
    <property type="entry name" value="TRIPEPTIDYL-PEPTIDASE 2"/>
    <property type="match status" value="1"/>
</dbReference>
<evidence type="ECO:0000259" key="13">
    <source>
        <dbReference type="Pfam" id="PF21316"/>
    </source>
</evidence>
<dbReference type="Pfam" id="PF21223">
    <property type="entry name" value="TPPII_Ig-like-1"/>
    <property type="match status" value="1"/>
</dbReference>
<keyword evidence="6 8" id="KW-0378">Hydrolase</keyword>
<dbReference type="InterPro" id="IPR048383">
    <property type="entry name" value="TPPII_Ig-like-1"/>
</dbReference>
<dbReference type="PROSITE" id="PS51892">
    <property type="entry name" value="SUBTILASE"/>
    <property type="match status" value="1"/>
</dbReference>
<dbReference type="InterPro" id="IPR022398">
    <property type="entry name" value="Peptidase_S8_His-AS"/>
</dbReference>
<keyword evidence="9" id="KW-0175">Coiled coil</keyword>
<comment type="similarity">
    <text evidence="2 8">Belongs to the peptidase S8 family.</text>
</comment>
<dbReference type="PRINTS" id="PR00723">
    <property type="entry name" value="SUBTILISIN"/>
</dbReference>
<dbReference type="SUPFAM" id="SSF52743">
    <property type="entry name" value="Subtilisin-like"/>
    <property type="match status" value="1"/>
</dbReference>
<keyword evidence="4" id="KW-0031">Aminopeptidase</keyword>
<dbReference type="GO" id="GO:0004177">
    <property type="term" value="F:aminopeptidase activity"/>
    <property type="evidence" value="ECO:0007669"/>
    <property type="project" value="UniProtKB-KW"/>
</dbReference>
<dbReference type="Gene3D" id="2.20.25.690">
    <property type="match status" value="2"/>
</dbReference>
<evidence type="ECO:0000256" key="5">
    <source>
        <dbReference type="ARBA" id="ARBA00022670"/>
    </source>
</evidence>
<evidence type="ECO:0000256" key="4">
    <source>
        <dbReference type="ARBA" id="ARBA00022438"/>
    </source>
</evidence>
<dbReference type="InterPro" id="IPR048384">
    <property type="entry name" value="TPPII_GBD"/>
</dbReference>
<sequence length="1249" mass="135225">MSTSAPKPAFPVAGLLPKQATKADTFLQKYPQYDGRGVRVAVLDTGVDPAALGLDGPNKLVDVIDCTGAGDVPLTKVEATSVDVDGGAALAVTSPRTGRQLLLSPSWPNPTGVWKVGTKRAYDLWPKELVERRAKERRRAFDVSHGQALQQALEAVAAEEKVTAKDDAAKEAQAQRREELQARVSVLKDMHKAWDDPGPILEAVVFHDGTHWRAVVGGAEGDVMDTALGEPASVRASTLDLRAQPTLTDFSLERQWARFGERDLLSYTVNILNEGELLSLVTVSGTHGTHVAGIIGARTEEAETNGVAPGTEIVSLRIGDARLGSMEQGQALLRAAQALIDTRCDVANMSYGEDGAFLCEDKGAFALALQRIIREHGICFVSSAGNNGPALTTVGQPGGTTSGVLSVGAYVNEGDMQQAEYALVEAGVPSSVTTWCSRGPTADGAAGVSIYAPGAAITSICQYALQSKQLMNGTSMSSPNAAGAVALLVSACKAEGIPVTPFRVFRAIEATGADVGDPLGVRFLDVEKAWAYLVEHRDDRYADAEMQVRITRAGKPLGACDQRGVYLRGAEETHRTSQFHVTIQPRFRDGETQRAFALEIRTALQASAPWVQVPEYLVLGSQGRTFEIRVAANELPPGLHSAQIVGVDTERPGTPVFTVPITVAKPVVPTSATYRFPRQRLASGDIQRTFVHVPEGATSAEVRVRSHAHEAPGTSVRFWLHLLQVQPQRRLSQVEHQYVLALNEEEPVVKQVSVQPGQTLEVCAAQFWSNKAGFELDMELEFHGLQVPRVITAHSSAQWHRVDVANLLRIEECKPKATLDTRRTYVRPTKHTVRPRLEARDQQPSGHALLELVAEYPVVVKEAATLTWRVPISGYVYDASVTLLTQLLDKSQAQVAFGDVYPKPVSLSPGDYVLRVQALHESAAVLEKLQDMPLALDQKLKKDISLDVYADHVDLLGAAAPRKDSVKMLKGERSVVVLDTSLRDDAWPAEAASGDVLLGTLTLNAHTKVPLNVVVGPAPPAAPTDSGASEPTPLPAQLAALVPKVPSAEKDALIARLVSEYPNDLAVRLAALDAAQGDAQRTLEAAQGVCDCIDETALRLWFGAQRPPAVEQTMEEKKRAKEMNAQKKALAKALTRQAQAHAELGDRAASVEATMHARQWIDSGDAAAKTALTNLLIEWHREHQRYGQALKAVRQHIEQLGHGTSETLSDLHQAQDLEKALLAQLAWPVWHHYAERWSWVRRPKVPEPF</sequence>
<dbReference type="Pfam" id="PF12580">
    <property type="entry name" value="TPPII"/>
    <property type="match status" value="1"/>
</dbReference>
<evidence type="ECO:0000256" key="2">
    <source>
        <dbReference type="ARBA" id="ARBA00011073"/>
    </source>
</evidence>
<dbReference type="InterPro" id="IPR022229">
    <property type="entry name" value="TPPII_Ig-like-2"/>
</dbReference>
<dbReference type="InterPro" id="IPR046939">
    <property type="entry name" value="TPPII_C_sf"/>
</dbReference>
<dbReference type="PROSITE" id="PS00138">
    <property type="entry name" value="SUBTILASE_SER"/>
    <property type="match status" value="1"/>
</dbReference>
<feature type="coiled-coil region" evidence="9">
    <location>
        <begin position="155"/>
        <end position="190"/>
    </location>
</feature>
<dbReference type="InterPro" id="IPR046940">
    <property type="entry name" value="TPPII_Ig-like_sf"/>
</dbReference>
<evidence type="ECO:0000259" key="10">
    <source>
        <dbReference type="Pfam" id="PF00082"/>
    </source>
</evidence>
<feature type="active site" description="Charge relay system" evidence="8">
    <location>
        <position position="475"/>
    </location>
</feature>
<keyword evidence="15" id="KW-1185">Reference proteome</keyword>
<gene>
    <name evidence="14" type="ORF">MEQU1_001769</name>
</gene>
<evidence type="ECO:0000256" key="1">
    <source>
        <dbReference type="ARBA" id="ARBA00001910"/>
    </source>
</evidence>
<dbReference type="Gene3D" id="2.60.40.3170">
    <property type="match status" value="1"/>
</dbReference>
<evidence type="ECO:0000313" key="14">
    <source>
        <dbReference type="EMBL" id="WFD23085.1"/>
    </source>
</evidence>
<dbReference type="Gene3D" id="3.40.50.200">
    <property type="entry name" value="Peptidase S8/S53 domain"/>
    <property type="match status" value="2"/>
</dbReference>
<evidence type="ECO:0000256" key="8">
    <source>
        <dbReference type="PROSITE-ProRule" id="PRU01240"/>
    </source>
</evidence>
<evidence type="ECO:0000259" key="11">
    <source>
        <dbReference type="Pfam" id="PF12580"/>
    </source>
</evidence>
<feature type="domain" description="Tripeptidyl-peptidase II galactose-binding" evidence="13">
    <location>
        <begin position="684"/>
        <end position="770"/>
    </location>
</feature>
<evidence type="ECO:0000256" key="7">
    <source>
        <dbReference type="ARBA" id="ARBA00022825"/>
    </source>
</evidence>